<dbReference type="GO" id="GO:0016491">
    <property type="term" value="F:oxidoreductase activity"/>
    <property type="evidence" value="ECO:0007669"/>
    <property type="project" value="UniProtKB-KW"/>
</dbReference>
<dbReference type="Pfam" id="PF00106">
    <property type="entry name" value="adh_short"/>
    <property type="match status" value="1"/>
</dbReference>
<evidence type="ECO:0000313" key="5">
    <source>
        <dbReference type="Proteomes" id="UP000077355"/>
    </source>
</evidence>
<dbReference type="PROSITE" id="PS00061">
    <property type="entry name" value="ADH_SHORT"/>
    <property type="match status" value="1"/>
</dbReference>
<keyword evidence="2" id="KW-0560">Oxidoreductase</keyword>
<dbReference type="Proteomes" id="UP000077355">
    <property type="component" value="Unassembled WGS sequence"/>
</dbReference>
<dbReference type="PRINTS" id="PR00081">
    <property type="entry name" value="GDHRDH"/>
</dbReference>
<evidence type="ECO:0000256" key="2">
    <source>
        <dbReference type="ARBA" id="ARBA00023002"/>
    </source>
</evidence>
<gene>
    <name evidence="4" type="ORF">PBAT_03735</name>
</gene>
<dbReference type="CDD" id="cd05233">
    <property type="entry name" value="SDR_c"/>
    <property type="match status" value="1"/>
</dbReference>
<evidence type="ECO:0000313" key="4">
    <source>
        <dbReference type="EMBL" id="OAB47998.1"/>
    </source>
</evidence>
<dbReference type="PANTHER" id="PTHR42901:SF1">
    <property type="entry name" value="ALCOHOL DEHYDROGENASE"/>
    <property type="match status" value="1"/>
</dbReference>
<dbReference type="AlphaFoldDB" id="A0A168QNL0"/>
<evidence type="ECO:0000256" key="3">
    <source>
        <dbReference type="RuleBase" id="RU000363"/>
    </source>
</evidence>
<dbReference type="InterPro" id="IPR036291">
    <property type="entry name" value="NAD(P)-bd_dom_sf"/>
</dbReference>
<dbReference type="OrthoDB" id="9775296at2"/>
<accession>A0A168QNL0</accession>
<dbReference type="InterPro" id="IPR020904">
    <property type="entry name" value="Sc_DH/Rdtase_CS"/>
</dbReference>
<comment type="caution">
    <text evidence="4">The sequence shown here is derived from an EMBL/GenBank/DDBJ whole genome shotgun (WGS) entry which is preliminary data.</text>
</comment>
<dbReference type="SUPFAM" id="SSF51735">
    <property type="entry name" value="NAD(P)-binding Rossmann-fold domains"/>
    <property type="match status" value="1"/>
</dbReference>
<dbReference type="PANTHER" id="PTHR42901">
    <property type="entry name" value="ALCOHOL DEHYDROGENASE"/>
    <property type="match status" value="1"/>
</dbReference>
<name>A0A168QNL0_9BACL</name>
<dbReference type="Gene3D" id="3.40.50.720">
    <property type="entry name" value="NAD(P)-binding Rossmann-like Domain"/>
    <property type="match status" value="1"/>
</dbReference>
<evidence type="ECO:0000256" key="1">
    <source>
        <dbReference type="ARBA" id="ARBA00006484"/>
    </source>
</evidence>
<sequence>MKSILLTGCSKGIGKAVLDKLIELEKYRVYALSKNVHSIDLSVPNVHVYPCDLANANETEEVAKKIIEDSGGIDILVNNAGIGLFKKVEDISLKEWSEVLAINLTATFILTKTVMSKMKENNSGKIINITSDADHIGFAEGSLYCASKFAVRGFADSIRDELKGTGISVTTIGPGRVDTYFNGKKPGDRPISLQASQVAAQVVHVISMEDTCGIERIYLKSTLE</sequence>
<evidence type="ECO:0008006" key="6">
    <source>
        <dbReference type="Google" id="ProtNLM"/>
    </source>
</evidence>
<reference evidence="4 5" key="1">
    <citation type="submission" date="2016-03" db="EMBL/GenBank/DDBJ databases">
        <title>Draft genome sequence of Paenibacillus antarcticus CECT 5836.</title>
        <authorList>
            <person name="Shin S.-K."/>
            <person name="Yi H."/>
        </authorList>
    </citation>
    <scope>NUCLEOTIDE SEQUENCE [LARGE SCALE GENOMIC DNA]</scope>
    <source>
        <strain evidence="4 5">CECT 5836</strain>
    </source>
</reference>
<keyword evidence="5" id="KW-1185">Reference proteome</keyword>
<proteinExistence type="inferred from homology"/>
<organism evidence="4 5">
    <name type="scientific">Paenibacillus antarcticus</name>
    <dbReference type="NCBI Taxonomy" id="253703"/>
    <lineage>
        <taxon>Bacteria</taxon>
        <taxon>Bacillati</taxon>
        <taxon>Bacillota</taxon>
        <taxon>Bacilli</taxon>
        <taxon>Bacillales</taxon>
        <taxon>Paenibacillaceae</taxon>
        <taxon>Paenibacillus</taxon>
    </lineage>
</organism>
<dbReference type="InterPro" id="IPR002347">
    <property type="entry name" value="SDR_fam"/>
</dbReference>
<dbReference type="EMBL" id="LVJI01000002">
    <property type="protein sequence ID" value="OAB47998.1"/>
    <property type="molecule type" value="Genomic_DNA"/>
</dbReference>
<dbReference type="RefSeq" id="WP_068646716.1">
    <property type="nucleotide sequence ID" value="NZ_CP043611.1"/>
</dbReference>
<comment type="similarity">
    <text evidence="1 3">Belongs to the short-chain dehydrogenases/reductases (SDR) family.</text>
</comment>
<dbReference type="PRINTS" id="PR00080">
    <property type="entry name" value="SDRFAMILY"/>
</dbReference>
<protein>
    <recommendedName>
        <fullName evidence="6">Short-chain dehydrogenase</fullName>
    </recommendedName>
</protein>